<dbReference type="InterPro" id="IPR052155">
    <property type="entry name" value="Biofilm_reg_signaling"/>
</dbReference>
<evidence type="ECO:0000313" key="5">
    <source>
        <dbReference type="Proteomes" id="UP000295367"/>
    </source>
</evidence>
<dbReference type="PROSITE" id="PS50883">
    <property type="entry name" value="EAL"/>
    <property type="match status" value="1"/>
</dbReference>
<proteinExistence type="predicted"/>
<dbReference type="Gene3D" id="3.20.20.450">
    <property type="entry name" value="EAL domain"/>
    <property type="match status" value="1"/>
</dbReference>
<keyword evidence="1" id="KW-1133">Transmembrane helix</keyword>
<dbReference type="CDD" id="cd01949">
    <property type="entry name" value="GGDEF"/>
    <property type="match status" value="1"/>
</dbReference>
<dbReference type="AlphaFoldDB" id="A0A4R3XUP5"/>
<evidence type="ECO:0000313" key="4">
    <source>
        <dbReference type="EMBL" id="TCV81104.1"/>
    </source>
</evidence>
<dbReference type="InterPro" id="IPR035919">
    <property type="entry name" value="EAL_sf"/>
</dbReference>
<dbReference type="CDD" id="cd01948">
    <property type="entry name" value="EAL"/>
    <property type="match status" value="1"/>
</dbReference>
<sequence length="553" mass="60727">MARTSQILSGNARLLKSKVSKYAVVGTVISIAAILVATAIMSFLQVGSVTIDSMMSAQQTNPSLWMLDAMPFLFAFWGQYVSSIMAFEASAMVVDQTHELRTQTTILANQAMRSSTYDALTDLPNRVLLRDRLEQALNVASRDKTHLAILIMDLDRFKDVNDTLGHYIGDRILKQVAKRLQGVIQEPNSVARLGGDEFAVLLPKIADIKDATLVVSKIEKALHAPFMIEGLKLDIQASVGVAFFPEHGMDADTLLQRADVAMYVAKKNHSGFVVYSQKLDQHSPHRLTLMGELRQAIDRDELVLHYQPKINVKTAMVSGVEALVRWNHGVHGLMPPDDFIPLAERTGLIKPLTLWVLNHALQQCAVWQEQGLKLDISVNVSANGLMDLDLPDTVAGLLASHEVAPERLVLEITESAIMLDKDRAMQVLTSLAGMGIRLSIDDFGTGYSSLAYLSKMPVKEIKIDKSFVMDMEKNSSNAMIVHATIDLGHNLGLEVIGEGVESKEIMAKLKGLGCDVVQGFHFTKPLAEAQFSEWLSKSINSGLIKTDGGQTTK</sequence>
<dbReference type="Gene3D" id="3.30.70.270">
    <property type="match status" value="1"/>
</dbReference>
<dbReference type="OrthoDB" id="9813903at2"/>
<dbReference type="Proteomes" id="UP000295367">
    <property type="component" value="Unassembled WGS sequence"/>
</dbReference>
<keyword evidence="5" id="KW-1185">Reference proteome</keyword>
<dbReference type="SMART" id="SM00052">
    <property type="entry name" value="EAL"/>
    <property type="match status" value="1"/>
</dbReference>
<comment type="caution">
    <text evidence="4">The sequence shown here is derived from an EMBL/GenBank/DDBJ whole genome shotgun (WGS) entry which is preliminary data.</text>
</comment>
<dbReference type="Pfam" id="PF00563">
    <property type="entry name" value="EAL"/>
    <property type="match status" value="1"/>
</dbReference>
<dbReference type="EMBL" id="SMCO01000026">
    <property type="protein sequence ID" value="TCV81104.1"/>
    <property type="molecule type" value="Genomic_DNA"/>
</dbReference>
<dbReference type="Pfam" id="PF00990">
    <property type="entry name" value="GGDEF"/>
    <property type="match status" value="1"/>
</dbReference>
<feature type="domain" description="GGDEF" evidence="3">
    <location>
        <begin position="145"/>
        <end position="278"/>
    </location>
</feature>
<evidence type="ECO:0000259" key="2">
    <source>
        <dbReference type="PROSITE" id="PS50883"/>
    </source>
</evidence>
<dbReference type="InterPro" id="IPR029787">
    <property type="entry name" value="Nucleotide_cyclase"/>
</dbReference>
<feature type="domain" description="EAL" evidence="2">
    <location>
        <begin position="286"/>
        <end position="539"/>
    </location>
</feature>
<accession>A0A4R3XUP5</accession>
<protein>
    <submittedName>
        <fullName evidence="4">Diguanylate cyclase (GGDEF)-like protein</fullName>
    </submittedName>
</protein>
<gene>
    <name evidence="4" type="ORF">EDC63_12622</name>
</gene>
<dbReference type="NCBIfam" id="TIGR00254">
    <property type="entry name" value="GGDEF"/>
    <property type="match status" value="1"/>
</dbReference>
<dbReference type="InterPro" id="IPR043128">
    <property type="entry name" value="Rev_trsase/Diguanyl_cyclase"/>
</dbReference>
<name>A0A4R3XUP5_9PROT</name>
<keyword evidence="1" id="KW-0472">Membrane</keyword>
<dbReference type="SUPFAM" id="SSF141868">
    <property type="entry name" value="EAL domain-like"/>
    <property type="match status" value="1"/>
</dbReference>
<organism evidence="4 5">
    <name type="scientific">Sulfurirhabdus autotrophica</name>
    <dbReference type="NCBI Taxonomy" id="1706046"/>
    <lineage>
        <taxon>Bacteria</taxon>
        <taxon>Pseudomonadati</taxon>
        <taxon>Pseudomonadota</taxon>
        <taxon>Betaproteobacteria</taxon>
        <taxon>Nitrosomonadales</taxon>
        <taxon>Sulfuricellaceae</taxon>
        <taxon>Sulfurirhabdus</taxon>
    </lineage>
</organism>
<dbReference type="RefSeq" id="WP_124946950.1">
    <property type="nucleotide sequence ID" value="NZ_BHVT01000051.1"/>
</dbReference>
<dbReference type="PANTHER" id="PTHR44757:SF2">
    <property type="entry name" value="BIOFILM ARCHITECTURE MAINTENANCE PROTEIN MBAA"/>
    <property type="match status" value="1"/>
</dbReference>
<dbReference type="InterPro" id="IPR001633">
    <property type="entry name" value="EAL_dom"/>
</dbReference>
<keyword evidence="1" id="KW-0812">Transmembrane</keyword>
<reference evidence="4 5" key="1">
    <citation type="submission" date="2019-03" db="EMBL/GenBank/DDBJ databases">
        <title>Genomic Encyclopedia of Type Strains, Phase IV (KMG-IV): sequencing the most valuable type-strain genomes for metagenomic binning, comparative biology and taxonomic classification.</title>
        <authorList>
            <person name="Goeker M."/>
        </authorList>
    </citation>
    <scope>NUCLEOTIDE SEQUENCE [LARGE SCALE GENOMIC DNA]</scope>
    <source>
        <strain evidence="4 5">DSM 100309</strain>
    </source>
</reference>
<evidence type="ECO:0000256" key="1">
    <source>
        <dbReference type="SAM" id="Phobius"/>
    </source>
</evidence>
<dbReference type="InterPro" id="IPR000160">
    <property type="entry name" value="GGDEF_dom"/>
</dbReference>
<evidence type="ECO:0000259" key="3">
    <source>
        <dbReference type="PROSITE" id="PS50887"/>
    </source>
</evidence>
<dbReference type="PROSITE" id="PS50887">
    <property type="entry name" value="GGDEF"/>
    <property type="match status" value="1"/>
</dbReference>
<dbReference type="SUPFAM" id="SSF55073">
    <property type="entry name" value="Nucleotide cyclase"/>
    <property type="match status" value="1"/>
</dbReference>
<feature type="transmembrane region" description="Helical" evidence="1">
    <location>
        <begin position="21"/>
        <end position="44"/>
    </location>
</feature>
<dbReference type="PANTHER" id="PTHR44757">
    <property type="entry name" value="DIGUANYLATE CYCLASE DGCP"/>
    <property type="match status" value="1"/>
</dbReference>
<dbReference type="FunFam" id="3.20.20.450:FF:000001">
    <property type="entry name" value="Cyclic di-GMP phosphodiesterase yahA"/>
    <property type="match status" value="1"/>
</dbReference>
<dbReference type="SMART" id="SM00267">
    <property type="entry name" value="GGDEF"/>
    <property type="match status" value="1"/>
</dbReference>